<evidence type="ECO:0000256" key="1">
    <source>
        <dbReference type="ARBA" id="ARBA00023125"/>
    </source>
</evidence>
<dbReference type="AlphaFoldDB" id="A0AAW5F3U3"/>
<feature type="compositionally biased region" description="Basic residues" evidence="3">
    <location>
        <begin position="258"/>
        <end position="269"/>
    </location>
</feature>
<dbReference type="NCBIfam" id="TIGR02772">
    <property type="entry name" value="Ku_bact"/>
    <property type="match status" value="1"/>
</dbReference>
<evidence type="ECO:0000256" key="3">
    <source>
        <dbReference type="SAM" id="MobiDB-lite"/>
    </source>
</evidence>
<protein>
    <recommendedName>
        <fullName evidence="2">Non-homologous end joining protein Ku</fullName>
    </recommendedName>
</protein>
<dbReference type="GeneID" id="57970672"/>
<dbReference type="GO" id="GO:0006303">
    <property type="term" value="P:double-strand break repair via nonhomologous end joining"/>
    <property type="evidence" value="ECO:0007669"/>
    <property type="project" value="UniProtKB-UniRule"/>
</dbReference>
<comment type="similarity">
    <text evidence="2">Belongs to the prokaryotic Ku family.</text>
</comment>
<organism evidence="5 6">
    <name type="scientific">Clostridium symbiosum</name>
    <name type="common">Bacteroides symbiosus</name>
    <dbReference type="NCBI Taxonomy" id="1512"/>
    <lineage>
        <taxon>Bacteria</taxon>
        <taxon>Bacillati</taxon>
        <taxon>Bacillota</taxon>
        <taxon>Clostridia</taxon>
        <taxon>Lachnospirales</taxon>
        <taxon>Lachnospiraceae</taxon>
        <taxon>Otoolea</taxon>
    </lineage>
</organism>
<dbReference type="CDD" id="cd00789">
    <property type="entry name" value="KU_like"/>
    <property type="match status" value="1"/>
</dbReference>
<keyword evidence="2" id="KW-0227">DNA damage</keyword>
<dbReference type="RefSeq" id="WP_004461939.1">
    <property type="nucleotide sequence ID" value="NZ_CACRUA010000049.1"/>
</dbReference>
<dbReference type="PANTHER" id="PTHR41251">
    <property type="entry name" value="NON-HOMOLOGOUS END JOINING PROTEIN KU"/>
    <property type="match status" value="1"/>
</dbReference>
<feature type="domain" description="Ku" evidence="4">
    <location>
        <begin position="52"/>
        <end position="180"/>
    </location>
</feature>
<comment type="subunit">
    <text evidence="2">Homodimer. Interacts with LigD.</text>
</comment>
<comment type="function">
    <text evidence="2">With LigD forms a non-homologous end joining (NHEJ) DNA repair enzyme, which repairs dsDNA breaks with reduced fidelity. Binds linear dsDNA with 5'- and 3'- overhangs but not closed circular dsDNA nor ssDNA. Recruits and stimulates the ligase activity of LigD.</text>
</comment>
<dbReference type="SMART" id="SM00559">
    <property type="entry name" value="Ku78"/>
    <property type="match status" value="1"/>
</dbReference>
<dbReference type="GO" id="GO:0006310">
    <property type="term" value="P:DNA recombination"/>
    <property type="evidence" value="ECO:0007669"/>
    <property type="project" value="UniProtKB-KW"/>
</dbReference>
<evidence type="ECO:0000313" key="5">
    <source>
        <dbReference type="EMBL" id="MCK0086200.1"/>
    </source>
</evidence>
<comment type="caution">
    <text evidence="5">The sequence shown here is derived from an EMBL/GenBank/DDBJ whole genome shotgun (WGS) entry which is preliminary data.</text>
</comment>
<dbReference type="InterPro" id="IPR006164">
    <property type="entry name" value="DNA_bd_Ku70/Ku80"/>
</dbReference>
<dbReference type="PIRSF" id="PIRSF006493">
    <property type="entry name" value="Prok_Ku"/>
    <property type="match status" value="1"/>
</dbReference>
<sequence length="269" mass="30173">MAATHKGAISFGLVHIPVALHTATQDNDIHFNQLCKEDGSRVKYKKVCANCGKEVGFQDIVKGFEFAPGQYVTMTDADFEKAKTEKDKTIQILHFTDLKNIRPIFFDKTYHAVVEAGGDKAYELLRQAMFDEGKVAIAKTVMGQSEKLLCLIPTEKGILAETLFFYDEVKEIPKEAAHPELNEAELNMAKMLIGSMDKEFEPQLYHNEYQVRLREIIEAKINGQEIVQTPAEQESNVINIMEALQASLQQIEGTTPPKKPRGRKKAATA</sequence>
<gene>
    <name evidence="2" type="primary">ku</name>
    <name evidence="5" type="ORF">K5I21_10020</name>
</gene>
<evidence type="ECO:0000256" key="2">
    <source>
        <dbReference type="HAMAP-Rule" id="MF_01875"/>
    </source>
</evidence>
<reference evidence="5" key="1">
    <citation type="journal article" date="2022" name="Cell Host Microbe">
        <title>Colonization of the live biotherapeutic product VE303 and modulation of the microbiota and metabolites in healthy volunteers.</title>
        <authorList>
            <person name="Dsouza M."/>
            <person name="Menon R."/>
            <person name="Crossette E."/>
            <person name="Bhattarai S.K."/>
            <person name="Schneider J."/>
            <person name="Kim Y.G."/>
            <person name="Reddy S."/>
            <person name="Caballero S."/>
            <person name="Felix C."/>
            <person name="Cornacchione L."/>
            <person name="Hendrickson J."/>
            <person name="Watson A.R."/>
            <person name="Minot S.S."/>
            <person name="Greenfield N."/>
            <person name="Schopf L."/>
            <person name="Szabady R."/>
            <person name="Patarroyo J."/>
            <person name="Smith W."/>
            <person name="Harrison P."/>
            <person name="Kuijper E.J."/>
            <person name="Kelly C.P."/>
            <person name="Olle B."/>
            <person name="Bobilev D."/>
            <person name="Silber J.L."/>
            <person name="Bucci V."/>
            <person name="Roberts B."/>
            <person name="Faith J."/>
            <person name="Norman J.M."/>
        </authorList>
    </citation>
    <scope>NUCLEOTIDE SEQUENCE</scope>
    <source>
        <strain evidence="5">VE303-04</strain>
    </source>
</reference>
<accession>A0AAW5F3U3</accession>
<keyword evidence="2" id="KW-0233">DNA recombination</keyword>
<name>A0AAW5F3U3_CLOSY</name>
<evidence type="ECO:0000259" key="4">
    <source>
        <dbReference type="SMART" id="SM00559"/>
    </source>
</evidence>
<dbReference type="SUPFAM" id="SSF100939">
    <property type="entry name" value="SPOC domain-like"/>
    <property type="match status" value="1"/>
</dbReference>
<dbReference type="EMBL" id="JAINVB010000001">
    <property type="protein sequence ID" value="MCK0086200.1"/>
    <property type="molecule type" value="Genomic_DNA"/>
</dbReference>
<dbReference type="Proteomes" id="UP001203136">
    <property type="component" value="Unassembled WGS sequence"/>
</dbReference>
<evidence type="ECO:0000313" key="6">
    <source>
        <dbReference type="Proteomes" id="UP001203136"/>
    </source>
</evidence>
<dbReference type="GO" id="GO:0003690">
    <property type="term" value="F:double-stranded DNA binding"/>
    <property type="evidence" value="ECO:0007669"/>
    <property type="project" value="UniProtKB-UniRule"/>
</dbReference>
<proteinExistence type="inferred from homology"/>
<dbReference type="InterPro" id="IPR009187">
    <property type="entry name" value="Prok_Ku"/>
</dbReference>
<dbReference type="HAMAP" id="MF_01875">
    <property type="entry name" value="Prokaryotic_Ku"/>
    <property type="match status" value="1"/>
</dbReference>
<keyword evidence="2" id="KW-0234">DNA repair</keyword>
<dbReference type="Gene3D" id="2.40.290.10">
    <property type="match status" value="1"/>
</dbReference>
<feature type="region of interest" description="Disordered" evidence="3">
    <location>
        <begin position="250"/>
        <end position="269"/>
    </location>
</feature>
<dbReference type="Pfam" id="PF02735">
    <property type="entry name" value="Ku"/>
    <property type="match status" value="1"/>
</dbReference>
<dbReference type="InterPro" id="IPR016194">
    <property type="entry name" value="SPOC-like_C_dom_sf"/>
</dbReference>
<keyword evidence="1 2" id="KW-0238">DNA-binding</keyword>
<dbReference type="PANTHER" id="PTHR41251:SF1">
    <property type="entry name" value="NON-HOMOLOGOUS END JOINING PROTEIN KU"/>
    <property type="match status" value="1"/>
</dbReference>